<dbReference type="Pfam" id="PF11012">
    <property type="entry name" value="DUF2850"/>
    <property type="match status" value="1"/>
</dbReference>
<evidence type="ECO:0000313" key="2">
    <source>
        <dbReference type="EMBL" id="OAJ95748.1"/>
    </source>
</evidence>
<evidence type="ECO:0008006" key="4">
    <source>
        <dbReference type="Google" id="ProtNLM"/>
    </source>
</evidence>
<evidence type="ECO:0000256" key="1">
    <source>
        <dbReference type="SAM" id="Phobius"/>
    </source>
</evidence>
<reference evidence="2 3" key="1">
    <citation type="journal article" date="2016" name="Syst. Appl. Microbiol.">
        <title>Vibrio bivalvicida sp. nov., a novel larval pathogen for bivalve molluscs reared in a hatchery.</title>
        <authorList>
            <person name="Dubert J."/>
            <person name="Romalde J.L."/>
            <person name="Prado S."/>
            <person name="Barja J.L."/>
        </authorList>
    </citation>
    <scope>NUCLEOTIDE SEQUENCE [LARGE SCALE GENOMIC DNA]</scope>
    <source>
        <strain evidence="2 3">605</strain>
    </source>
</reference>
<keyword evidence="1" id="KW-0472">Membrane</keyword>
<dbReference type="AlphaFoldDB" id="A0A177Y4D5"/>
<evidence type="ECO:0000313" key="3">
    <source>
        <dbReference type="Proteomes" id="UP000078406"/>
    </source>
</evidence>
<accession>A0A177Y4D5</accession>
<protein>
    <recommendedName>
        <fullName evidence="4">DUF2850 domain-containing protein</fullName>
    </recommendedName>
</protein>
<dbReference type="EMBL" id="LLEI02000016">
    <property type="protein sequence ID" value="OAJ95748.1"/>
    <property type="molecule type" value="Genomic_DNA"/>
</dbReference>
<sequence>MQKNHLMTALFTTVWVLLALCFSSLIYLSYQDYVHPRNVYGKWIEVDAPDYNTDVLFLNERGVYRNERLISTRFLFDGTTVTIKTGQGNYVYQVAGSDNKPLLKRLEPSIPPKRFAKGS</sequence>
<dbReference type="InterPro" id="IPR021271">
    <property type="entry name" value="DUF2850"/>
</dbReference>
<keyword evidence="1" id="KW-0812">Transmembrane</keyword>
<comment type="caution">
    <text evidence="2">The sequence shown here is derived from an EMBL/GenBank/DDBJ whole genome shotgun (WGS) entry which is preliminary data.</text>
</comment>
<feature type="transmembrane region" description="Helical" evidence="1">
    <location>
        <begin position="6"/>
        <end position="28"/>
    </location>
</feature>
<organism evidence="2 3">
    <name type="scientific">Vibrio bivalvicida</name>
    <dbReference type="NCBI Taxonomy" id="1276888"/>
    <lineage>
        <taxon>Bacteria</taxon>
        <taxon>Pseudomonadati</taxon>
        <taxon>Pseudomonadota</taxon>
        <taxon>Gammaproteobacteria</taxon>
        <taxon>Vibrionales</taxon>
        <taxon>Vibrionaceae</taxon>
        <taxon>Vibrio</taxon>
        <taxon>Vibrio oreintalis group</taxon>
    </lineage>
</organism>
<proteinExistence type="predicted"/>
<keyword evidence="1" id="KW-1133">Transmembrane helix</keyword>
<dbReference type="Proteomes" id="UP000078406">
    <property type="component" value="Unassembled WGS sequence"/>
</dbReference>
<name>A0A177Y4D5_9VIBR</name>
<gene>
    <name evidence="2" type="ORF">APB76_03375</name>
</gene>